<dbReference type="SUPFAM" id="SSF51430">
    <property type="entry name" value="NAD(P)-linked oxidoreductase"/>
    <property type="match status" value="1"/>
</dbReference>
<name>A0AAW1YQ61_RUBAR</name>
<dbReference type="Gene3D" id="3.20.20.100">
    <property type="entry name" value="NADP-dependent oxidoreductase domain"/>
    <property type="match status" value="1"/>
</dbReference>
<reference evidence="2 3" key="1">
    <citation type="journal article" date="2023" name="G3 (Bethesda)">
        <title>A chromosome-length genome assembly and annotation of blackberry (Rubus argutus, cv. 'Hillquist').</title>
        <authorList>
            <person name="Bruna T."/>
            <person name="Aryal R."/>
            <person name="Dudchenko O."/>
            <person name="Sargent D.J."/>
            <person name="Mead D."/>
            <person name="Buti M."/>
            <person name="Cavallini A."/>
            <person name="Hytonen T."/>
            <person name="Andres J."/>
            <person name="Pham M."/>
            <person name="Weisz D."/>
            <person name="Mascagni F."/>
            <person name="Usai G."/>
            <person name="Natali L."/>
            <person name="Bassil N."/>
            <person name="Fernandez G.E."/>
            <person name="Lomsadze A."/>
            <person name="Armour M."/>
            <person name="Olukolu B."/>
            <person name="Poorten T."/>
            <person name="Britton C."/>
            <person name="Davik J."/>
            <person name="Ashrafi H."/>
            <person name="Aiden E.L."/>
            <person name="Borodovsky M."/>
            <person name="Worthington M."/>
        </authorList>
    </citation>
    <scope>NUCLEOTIDE SEQUENCE [LARGE SCALE GENOMIC DNA]</scope>
    <source>
        <strain evidence="2">PI 553951</strain>
    </source>
</reference>
<dbReference type="GO" id="GO:0010349">
    <property type="term" value="F:L-galactose dehydrogenase activity"/>
    <property type="evidence" value="ECO:0007669"/>
    <property type="project" value="TreeGrafter"/>
</dbReference>
<dbReference type="PANTHER" id="PTHR42686">
    <property type="entry name" value="GH17980P-RELATED"/>
    <property type="match status" value="1"/>
</dbReference>
<accession>A0AAW1YQ61</accession>
<dbReference type="InterPro" id="IPR023210">
    <property type="entry name" value="NADP_OxRdtase_dom"/>
</dbReference>
<gene>
    <name evidence="2" type="ORF">M0R45_006184</name>
</gene>
<dbReference type="Proteomes" id="UP001457282">
    <property type="component" value="Unassembled WGS sequence"/>
</dbReference>
<dbReference type="GO" id="GO:0005829">
    <property type="term" value="C:cytosol"/>
    <property type="evidence" value="ECO:0007669"/>
    <property type="project" value="TreeGrafter"/>
</dbReference>
<dbReference type="InterPro" id="IPR020471">
    <property type="entry name" value="AKR"/>
</dbReference>
<evidence type="ECO:0000313" key="3">
    <source>
        <dbReference type="Proteomes" id="UP001457282"/>
    </source>
</evidence>
<comment type="caution">
    <text evidence="2">The sequence shown here is derived from an EMBL/GenBank/DDBJ whole genome shotgun (WGS) entry which is preliminary data.</text>
</comment>
<dbReference type="EMBL" id="JBEDUW010000001">
    <property type="protein sequence ID" value="KAK9950709.1"/>
    <property type="molecule type" value="Genomic_DNA"/>
</dbReference>
<dbReference type="GO" id="GO:0019853">
    <property type="term" value="P:L-ascorbic acid biosynthetic process"/>
    <property type="evidence" value="ECO:0007669"/>
    <property type="project" value="TreeGrafter"/>
</dbReference>
<dbReference type="Pfam" id="PF00248">
    <property type="entry name" value="Aldo_ket_red"/>
    <property type="match status" value="1"/>
</dbReference>
<sequence>MSDIRAEHMTDVGVDHMTENTKQWHSCVGFGASPLGNFSGPVSDYEANGSVRQAVRLVINFLDTSPYYGVTLSEKCGGYAEGFDFSADRVTKSIGESLERLQLDYVDILQCHEIEFGNLDQIFSGTIPALQKLKKQGRSVSLHPSSPELKSVCQAAALYCKERGTNISKLAMLYSSSNKNISSVLVGMNSIKQVKGNVAAAGGAFNSWERLSKLYPKAILKPVKNQTWPSGTQQS</sequence>
<protein>
    <recommendedName>
        <fullName evidence="1">NADP-dependent oxidoreductase domain-containing protein</fullName>
    </recommendedName>
</protein>
<dbReference type="PANTHER" id="PTHR42686:SF1">
    <property type="entry name" value="GH17980P-RELATED"/>
    <property type="match status" value="1"/>
</dbReference>
<feature type="domain" description="NADP-dependent oxidoreductase" evidence="1">
    <location>
        <begin position="70"/>
        <end position="139"/>
    </location>
</feature>
<proteinExistence type="predicted"/>
<keyword evidence="3" id="KW-1185">Reference proteome</keyword>
<evidence type="ECO:0000259" key="1">
    <source>
        <dbReference type="Pfam" id="PF00248"/>
    </source>
</evidence>
<dbReference type="AlphaFoldDB" id="A0AAW1YQ61"/>
<organism evidence="2 3">
    <name type="scientific">Rubus argutus</name>
    <name type="common">Southern blackberry</name>
    <dbReference type="NCBI Taxonomy" id="59490"/>
    <lineage>
        <taxon>Eukaryota</taxon>
        <taxon>Viridiplantae</taxon>
        <taxon>Streptophyta</taxon>
        <taxon>Embryophyta</taxon>
        <taxon>Tracheophyta</taxon>
        <taxon>Spermatophyta</taxon>
        <taxon>Magnoliopsida</taxon>
        <taxon>eudicotyledons</taxon>
        <taxon>Gunneridae</taxon>
        <taxon>Pentapetalae</taxon>
        <taxon>rosids</taxon>
        <taxon>fabids</taxon>
        <taxon>Rosales</taxon>
        <taxon>Rosaceae</taxon>
        <taxon>Rosoideae</taxon>
        <taxon>Rosoideae incertae sedis</taxon>
        <taxon>Rubus</taxon>
    </lineage>
</organism>
<evidence type="ECO:0000313" key="2">
    <source>
        <dbReference type="EMBL" id="KAK9950709.1"/>
    </source>
</evidence>
<dbReference type="InterPro" id="IPR036812">
    <property type="entry name" value="NAD(P)_OxRdtase_dom_sf"/>
</dbReference>